<dbReference type="RefSeq" id="XP_012335073.1">
    <property type="nucleotide sequence ID" value="XM_012479650.1"/>
</dbReference>
<dbReference type="GeneID" id="24267330"/>
<accession>A0A0D9QMX3</accession>
<proteinExistence type="predicted"/>
<dbReference type="AlphaFoldDB" id="A0A0D9QMX3"/>
<name>A0A0D9QMX3_PLAFR</name>
<dbReference type="Proteomes" id="UP000054561">
    <property type="component" value="Unassembled WGS sequence"/>
</dbReference>
<dbReference type="OrthoDB" id="386602at2759"/>
<dbReference type="VEuPathDB" id="PlasmoDB:AK88_02016"/>
<feature type="compositionally biased region" description="Polar residues" evidence="1">
    <location>
        <begin position="137"/>
        <end position="152"/>
    </location>
</feature>
<keyword evidence="4" id="KW-1185">Reference proteome</keyword>
<feature type="region of interest" description="Disordered" evidence="1">
    <location>
        <begin position="137"/>
        <end position="161"/>
    </location>
</feature>
<keyword evidence="2" id="KW-1133">Transmembrane helix</keyword>
<organism evidence="3 4">
    <name type="scientific">Plasmodium fragile</name>
    <dbReference type="NCBI Taxonomy" id="5857"/>
    <lineage>
        <taxon>Eukaryota</taxon>
        <taxon>Sar</taxon>
        <taxon>Alveolata</taxon>
        <taxon>Apicomplexa</taxon>
        <taxon>Aconoidasida</taxon>
        <taxon>Haemosporida</taxon>
        <taxon>Plasmodiidae</taxon>
        <taxon>Plasmodium</taxon>
        <taxon>Plasmodium (Plasmodium)</taxon>
    </lineage>
</organism>
<evidence type="ECO:0000256" key="1">
    <source>
        <dbReference type="SAM" id="MobiDB-lite"/>
    </source>
</evidence>
<dbReference type="OMA" id="SYYNVFL"/>
<keyword evidence="2" id="KW-0812">Transmembrane</keyword>
<evidence type="ECO:0000313" key="4">
    <source>
        <dbReference type="Proteomes" id="UP000054561"/>
    </source>
</evidence>
<gene>
    <name evidence="3" type="ORF">AK88_02016</name>
</gene>
<evidence type="ECO:0000256" key="2">
    <source>
        <dbReference type="SAM" id="Phobius"/>
    </source>
</evidence>
<sequence length="283" mass="33382">MLENNLLPITSTVIIKKFLQIGRTNMFLLYTTVLICSFSSWISLNSNDSSCNKLCDDKQCEPHVFSVQKFRVLTEYNNYNYGSQSSLNSLEDMDDDEREECLQELISYYNVFLNYYPRLNTKDKIINIRNPELTRRQNYVSNGKDNTPQANSDSERSYGYDEVDNQEDVEDFEEFEILIETEPSGEADYLRHYLDMDIDIEDKELTALDGIYEEMSTFKRKYLEIWNKIITYINNLQWNSAFIHDYLLLFSQLNILITMFFLHMASPNIFMTICVVALTFFVL</sequence>
<protein>
    <submittedName>
        <fullName evidence="3">Uncharacterized protein</fullName>
    </submittedName>
</protein>
<feature type="transmembrane region" description="Helical" evidence="2">
    <location>
        <begin position="255"/>
        <end position="282"/>
    </location>
</feature>
<reference evidence="3 4" key="1">
    <citation type="submission" date="2014-03" db="EMBL/GenBank/DDBJ databases">
        <title>The Genome Sequence of Plasmodium fragile nilgiri.</title>
        <authorList>
            <consortium name="The Broad Institute Genomics Platform"/>
            <consortium name="The Broad Institute Genome Sequencing Center for Infectious Disease"/>
            <person name="Neafsey D."/>
            <person name="Duraisingh M."/>
            <person name="Young S.K."/>
            <person name="Zeng Q."/>
            <person name="Gargeya S."/>
            <person name="Abouelleil A."/>
            <person name="Alvarado L."/>
            <person name="Chapman S.B."/>
            <person name="Gainer-Dewar J."/>
            <person name="Goldberg J."/>
            <person name="Griggs A."/>
            <person name="Gujja S."/>
            <person name="Hansen M."/>
            <person name="Howarth C."/>
            <person name="Imamovic A."/>
            <person name="Larimer J."/>
            <person name="Pearson M."/>
            <person name="Poon T.W."/>
            <person name="Priest M."/>
            <person name="Roberts A."/>
            <person name="Saif S."/>
            <person name="Shea T."/>
            <person name="Sykes S."/>
            <person name="Wortman J."/>
            <person name="Nusbaum C."/>
            <person name="Birren B."/>
        </authorList>
    </citation>
    <scope>NUCLEOTIDE SEQUENCE [LARGE SCALE GENOMIC DNA]</scope>
    <source>
        <strain evidence="4">nilgiri</strain>
    </source>
</reference>
<evidence type="ECO:0000313" key="3">
    <source>
        <dbReference type="EMBL" id="KJP88399.1"/>
    </source>
</evidence>
<keyword evidence="2" id="KW-0472">Membrane</keyword>
<dbReference type="EMBL" id="KQ001662">
    <property type="protein sequence ID" value="KJP88399.1"/>
    <property type="molecule type" value="Genomic_DNA"/>
</dbReference>